<comment type="cofactor">
    <cofactor evidence="1">
        <name>pyridoxal 5'-phosphate</name>
        <dbReference type="ChEBI" id="CHEBI:597326"/>
    </cofactor>
</comment>
<comment type="similarity">
    <text evidence="2">Belongs to the threonine aldolase family.</text>
</comment>
<dbReference type="Pfam" id="PF01212">
    <property type="entry name" value="Beta_elim_lyase"/>
    <property type="match status" value="1"/>
</dbReference>
<name>A0ABP9FJ48_9ACTN</name>
<proteinExistence type="inferred from homology"/>
<dbReference type="Proteomes" id="UP001501521">
    <property type="component" value="Unassembled WGS sequence"/>
</dbReference>
<accession>A0ABP9FJ48</accession>
<dbReference type="SUPFAM" id="SSF53383">
    <property type="entry name" value="PLP-dependent transferases"/>
    <property type="match status" value="1"/>
</dbReference>
<dbReference type="Gene3D" id="3.40.640.10">
    <property type="entry name" value="Type I PLP-dependent aspartate aminotransferase-like (Major domain)"/>
    <property type="match status" value="1"/>
</dbReference>
<dbReference type="PANTHER" id="PTHR48097">
    <property type="entry name" value="L-THREONINE ALDOLASE-RELATED"/>
    <property type="match status" value="1"/>
</dbReference>
<feature type="domain" description="Aromatic amino acid beta-eliminating lyase/threonine aldolase" evidence="4">
    <location>
        <begin position="3"/>
        <end position="288"/>
    </location>
</feature>
<dbReference type="PANTHER" id="PTHR48097:SF9">
    <property type="entry name" value="L-THREONINE ALDOLASE"/>
    <property type="match status" value="1"/>
</dbReference>
<dbReference type="PIRSF" id="PIRSF017617">
    <property type="entry name" value="Thr_aldolase"/>
    <property type="match status" value="1"/>
</dbReference>
<organism evidence="5 6">
    <name type="scientific">Tessaracoccus lubricantis</name>
    <dbReference type="NCBI Taxonomy" id="545543"/>
    <lineage>
        <taxon>Bacteria</taxon>
        <taxon>Bacillati</taxon>
        <taxon>Actinomycetota</taxon>
        <taxon>Actinomycetes</taxon>
        <taxon>Propionibacteriales</taxon>
        <taxon>Propionibacteriaceae</taxon>
        <taxon>Tessaracoccus</taxon>
    </lineage>
</organism>
<evidence type="ECO:0000313" key="6">
    <source>
        <dbReference type="Proteomes" id="UP001501521"/>
    </source>
</evidence>
<reference evidence="6" key="1">
    <citation type="journal article" date="2019" name="Int. J. Syst. Evol. Microbiol.">
        <title>The Global Catalogue of Microorganisms (GCM) 10K type strain sequencing project: providing services to taxonomists for standard genome sequencing and annotation.</title>
        <authorList>
            <consortium name="The Broad Institute Genomics Platform"/>
            <consortium name="The Broad Institute Genome Sequencing Center for Infectious Disease"/>
            <person name="Wu L."/>
            <person name="Ma J."/>
        </authorList>
    </citation>
    <scope>NUCLEOTIDE SEQUENCE [LARGE SCALE GENOMIC DNA]</scope>
    <source>
        <strain evidence="6">JCM 19125</strain>
    </source>
</reference>
<dbReference type="InterPro" id="IPR015421">
    <property type="entry name" value="PyrdxlP-dep_Trfase_major"/>
</dbReference>
<evidence type="ECO:0000313" key="5">
    <source>
        <dbReference type="EMBL" id="GAA4903850.1"/>
    </source>
</evidence>
<protein>
    <submittedName>
        <fullName evidence="5">GntG family PLP-dependent aldolase</fullName>
    </submittedName>
</protein>
<dbReference type="InterPro" id="IPR001597">
    <property type="entry name" value="ArAA_b-elim_lyase/Thr_aldolase"/>
</dbReference>
<dbReference type="InterPro" id="IPR023603">
    <property type="entry name" value="Low_specificity_L-TA-like"/>
</dbReference>
<dbReference type="EMBL" id="BAABLV010000036">
    <property type="protein sequence ID" value="GAA4903850.1"/>
    <property type="molecule type" value="Genomic_DNA"/>
</dbReference>
<dbReference type="InterPro" id="IPR015422">
    <property type="entry name" value="PyrdxlP-dep_Trfase_small"/>
</dbReference>
<evidence type="ECO:0000256" key="1">
    <source>
        <dbReference type="ARBA" id="ARBA00001933"/>
    </source>
</evidence>
<evidence type="ECO:0000256" key="2">
    <source>
        <dbReference type="ARBA" id="ARBA00006966"/>
    </source>
</evidence>
<comment type="caution">
    <text evidence="5">The sequence shown here is derived from an EMBL/GenBank/DDBJ whole genome shotgun (WGS) entry which is preliminary data.</text>
</comment>
<keyword evidence="6" id="KW-1185">Reference proteome</keyword>
<dbReference type="Gene3D" id="3.90.1150.10">
    <property type="entry name" value="Aspartate Aminotransferase, domain 1"/>
    <property type="match status" value="1"/>
</dbReference>
<evidence type="ECO:0000259" key="4">
    <source>
        <dbReference type="Pfam" id="PF01212"/>
    </source>
</evidence>
<evidence type="ECO:0000256" key="3">
    <source>
        <dbReference type="ARBA" id="ARBA00022898"/>
    </source>
</evidence>
<keyword evidence="3" id="KW-0663">Pyridoxal phosphate</keyword>
<gene>
    <name evidence="5" type="ORF">GCM10025789_23570</name>
</gene>
<sequence length="339" mass="35067">MTDLRSDTVTRPSADMLAAMAGARVGDDVYGEDPTVALLEQRVAELFGKEDALFCATGSLANQLGVWLHTPPGTEVLCDAQAHIARAEMGGHAANAGVTMRTWQSVRGRLVADDALALVAVDCGPYLVETACLEVEDTHNFGGGTVQDFDELRKLSEGARALGVATHLDGARLANAAAVTGRSFDEYGALFDTVSLCLSKGLGAPVGSVLVGTAEQMARARVQRKRLGAGWRQAGVLAAAGLHALDHNLGRIADDHLAARALAEAINSVRPGTVDQESVVTNIVLVDAPDAPSVAARLRERGVLVSVLGPSALRAVTHLDVTAAQCAEAGALIAAELAG</sequence>
<dbReference type="InterPro" id="IPR015424">
    <property type="entry name" value="PyrdxlP-dep_Trfase"/>
</dbReference>
<dbReference type="RefSeq" id="WP_345583080.1">
    <property type="nucleotide sequence ID" value="NZ_BAABLV010000036.1"/>
</dbReference>
<dbReference type="NCBIfam" id="NF041359">
    <property type="entry name" value="GntG_guanitoxin"/>
    <property type="match status" value="1"/>
</dbReference>